<proteinExistence type="predicted"/>
<keyword evidence="2" id="KW-1185">Reference proteome</keyword>
<dbReference type="Proteomes" id="UP001055439">
    <property type="component" value="Chromosome 8"/>
</dbReference>
<sequence length="121" mass="13062">MEMLLNEELEPELGLTGKQILLPDCLLQPIEIKPSEKAGPSPGCFGPLSRVWGRAGKFGFLVELGFAVDFVAGAVFFDCSGDGSLTNRDKLHPETVKENGHLCPENGTGIGTYKKLPDFVI</sequence>
<dbReference type="EMBL" id="CP097510">
    <property type="protein sequence ID" value="URE30636.1"/>
    <property type="molecule type" value="Genomic_DNA"/>
</dbReference>
<name>A0A9E7KV68_9LILI</name>
<dbReference type="OrthoDB" id="10264446at2759"/>
<evidence type="ECO:0000313" key="2">
    <source>
        <dbReference type="Proteomes" id="UP001055439"/>
    </source>
</evidence>
<organism evidence="1 2">
    <name type="scientific">Musa troglodytarum</name>
    <name type="common">fe'i banana</name>
    <dbReference type="NCBI Taxonomy" id="320322"/>
    <lineage>
        <taxon>Eukaryota</taxon>
        <taxon>Viridiplantae</taxon>
        <taxon>Streptophyta</taxon>
        <taxon>Embryophyta</taxon>
        <taxon>Tracheophyta</taxon>
        <taxon>Spermatophyta</taxon>
        <taxon>Magnoliopsida</taxon>
        <taxon>Liliopsida</taxon>
        <taxon>Zingiberales</taxon>
        <taxon>Musaceae</taxon>
        <taxon>Musa</taxon>
    </lineage>
</organism>
<accession>A0A9E7KV68</accession>
<gene>
    <name evidence="1" type="ORF">MUK42_17741</name>
</gene>
<reference evidence="1" key="1">
    <citation type="submission" date="2022-05" db="EMBL/GenBank/DDBJ databases">
        <title>The Musa troglodytarum L. genome provides insights into the mechanism of non-climacteric behaviour and enrichment of carotenoids.</title>
        <authorList>
            <person name="Wang J."/>
        </authorList>
    </citation>
    <scope>NUCLEOTIDE SEQUENCE</scope>
    <source>
        <tissue evidence="1">Leaf</tissue>
    </source>
</reference>
<evidence type="ECO:0000313" key="1">
    <source>
        <dbReference type="EMBL" id="URE30636.1"/>
    </source>
</evidence>
<dbReference type="AlphaFoldDB" id="A0A9E7KV68"/>
<protein>
    <submittedName>
        <fullName evidence="1">Protein phosphatase 2A regulatory B subunit (B56 family)</fullName>
    </submittedName>
</protein>
<dbReference type="EMBL" id="CP097510">
    <property type="protein sequence ID" value="URE30637.1"/>
    <property type="molecule type" value="Genomic_DNA"/>
</dbReference>